<evidence type="ECO:0000313" key="2">
    <source>
        <dbReference type="Proteomes" id="UP000283650"/>
    </source>
</evidence>
<evidence type="ECO:0000313" key="1">
    <source>
        <dbReference type="EMBL" id="RON96511.1"/>
    </source>
</evidence>
<accession>A0A423NE13</accession>
<name>A0A423NE13_PSEFL</name>
<sequence>MSTDDKKHFDALVDRILTSVVEACPAQVDLGSKTSVIETAFNVEDVAKGVEAAEFKKNHLEDTLQWLVAEGFIRAGSSTDHYVATLQSLKLYDAIPSTLKR</sequence>
<comment type="caution">
    <text evidence="1">The sequence shown here is derived from an EMBL/GenBank/DDBJ whole genome shotgun (WGS) entry which is preliminary data.</text>
</comment>
<reference evidence="1 2" key="1">
    <citation type="submission" date="2016-10" db="EMBL/GenBank/DDBJ databases">
        <title>Comparative genome analysis of multiple Pseudomonas spp. focuses on biocontrol and plant growth promoting traits.</title>
        <authorList>
            <person name="Tao X.-Y."/>
            <person name="Taylor C.G."/>
        </authorList>
    </citation>
    <scope>NUCLEOTIDE SEQUENCE [LARGE SCALE GENOMIC DNA]</scope>
    <source>
        <strain evidence="1 2">2F9</strain>
    </source>
</reference>
<proteinExistence type="predicted"/>
<dbReference type="RefSeq" id="WP_123375350.1">
    <property type="nucleotide sequence ID" value="NZ_MOBY01000003.1"/>
</dbReference>
<dbReference type="AlphaFoldDB" id="A0A423NE13"/>
<protein>
    <submittedName>
        <fullName evidence="1">Uncharacterized protein</fullName>
    </submittedName>
</protein>
<organism evidence="1 2">
    <name type="scientific">Pseudomonas fluorescens</name>
    <dbReference type="NCBI Taxonomy" id="294"/>
    <lineage>
        <taxon>Bacteria</taxon>
        <taxon>Pseudomonadati</taxon>
        <taxon>Pseudomonadota</taxon>
        <taxon>Gammaproteobacteria</taxon>
        <taxon>Pseudomonadales</taxon>
        <taxon>Pseudomonadaceae</taxon>
        <taxon>Pseudomonas</taxon>
    </lineage>
</organism>
<gene>
    <name evidence="1" type="ORF">BK672_08070</name>
</gene>
<dbReference type="EMBL" id="MOBY01000003">
    <property type="protein sequence ID" value="RON96511.1"/>
    <property type="molecule type" value="Genomic_DNA"/>
</dbReference>
<dbReference type="Proteomes" id="UP000283650">
    <property type="component" value="Unassembled WGS sequence"/>
</dbReference>